<dbReference type="EMBL" id="CABFNQ020000645">
    <property type="protein sequence ID" value="CAH0020647.1"/>
    <property type="molecule type" value="Genomic_DNA"/>
</dbReference>
<sequence length="86" mass="9446">MVEVVWLEPDPENHRGHPHHRHNYGLGLDFRDPSPAVLLLPLRASTNTHMDGLVGVNVRLPKARATARALGMVGLQTPVTLRGEEG</sequence>
<dbReference type="Proteomes" id="UP000696573">
    <property type="component" value="Unassembled WGS sequence"/>
</dbReference>
<name>A0A9N9YKL8_9HYPO</name>
<evidence type="ECO:0000313" key="2">
    <source>
        <dbReference type="Proteomes" id="UP000696573"/>
    </source>
</evidence>
<accession>A0A9N9YKL8</accession>
<dbReference type="AlphaFoldDB" id="A0A9N9YKL8"/>
<evidence type="ECO:0000313" key="1">
    <source>
        <dbReference type="EMBL" id="CAH0020647.1"/>
    </source>
</evidence>
<proteinExistence type="predicted"/>
<organism evidence="1 2">
    <name type="scientific">Clonostachys rhizophaga</name>
    <dbReference type="NCBI Taxonomy" id="160324"/>
    <lineage>
        <taxon>Eukaryota</taxon>
        <taxon>Fungi</taxon>
        <taxon>Dikarya</taxon>
        <taxon>Ascomycota</taxon>
        <taxon>Pezizomycotina</taxon>
        <taxon>Sordariomycetes</taxon>
        <taxon>Hypocreomycetidae</taxon>
        <taxon>Hypocreales</taxon>
        <taxon>Bionectriaceae</taxon>
        <taxon>Clonostachys</taxon>
    </lineage>
</organism>
<protein>
    <submittedName>
        <fullName evidence="1">Uncharacterized protein</fullName>
    </submittedName>
</protein>
<reference evidence="1" key="1">
    <citation type="submission" date="2021-10" db="EMBL/GenBank/DDBJ databases">
        <authorList>
            <person name="Piombo E."/>
        </authorList>
    </citation>
    <scope>NUCLEOTIDE SEQUENCE</scope>
</reference>
<comment type="caution">
    <text evidence="1">The sequence shown here is derived from an EMBL/GenBank/DDBJ whole genome shotgun (WGS) entry which is preliminary data.</text>
</comment>
<keyword evidence="2" id="KW-1185">Reference proteome</keyword>
<gene>
    <name evidence="1" type="ORF">CRHIZ90672A_00004459</name>
</gene>